<dbReference type="eggNOG" id="KOG0779">
    <property type="taxonomic scope" value="Eukaryota"/>
</dbReference>
<evidence type="ECO:0000256" key="4">
    <source>
        <dbReference type="ARBA" id="ARBA00022807"/>
    </source>
</evidence>
<dbReference type="InterPro" id="IPR003653">
    <property type="entry name" value="Peptidase_C48_C"/>
</dbReference>
<gene>
    <name evidence="7" type="ORF">NAEGRDRAFT_74065</name>
</gene>
<dbReference type="PANTHER" id="PTHR46915:SF2">
    <property type="entry name" value="UBIQUITIN-LIKE PROTEASE 4"/>
    <property type="match status" value="1"/>
</dbReference>
<feature type="domain" description="Ubiquitin-like protease family profile" evidence="6">
    <location>
        <begin position="235"/>
        <end position="424"/>
    </location>
</feature>
<keyword evidence="4" id="KW-0788">Thiol protease</keyword>
<dbReference type="Pfam" id="PF02902">
    <property type="entry name" value="Peptidase_C48"/>
    <property type="match status" value="1"/>
</dbReference>
<dbReference type="AlphaFoldDB" id="D2VYB9"/>
<evidence type="ECO:0000256" key="1">
    <source>
        <dbReference type="ARBA" id="ARBA00005234"/>
    </source>
</evidence>
<dbReference type="RefSeq" id="XP_002670963.1">
    <property type="nucleotide sequence ID" value="XM_002670917.1"/>
</dbReference>
<dbReference type="GeneID" id="8853859"/>
<dbReference type="STRING" id="5762.D2VYB9"/>
<feature type="compositionally biased region" description="Basic and acidic residues" evidence="5">
    <location>
        <begin position="528"/>
        <end position="539"/>
    </location>
</feature>
<accession>D2VYB9</accession>
<reference evidence="7 8" key="1">
    <citation type="journal article" date="2010" name="Cell">
        <title>The genome of Naegleria gruberi illuminates early eukaryotic versatility.</title>
        <authorList>
            <person name="Fritz-Laylin L.K."/>
            <person name="Prochnik S.E."/>
            <person name="Ginger M.L."/>
            <person name="Dacks J.B."/>
            <person name="Carpenter M.L."/>
            <person name="Field M.C."/>
            <person name="Kuo A."/>
            <person name="Paredez A."/>
            <person name="Chapman J."/>
            <person name="Pham J."/>
            <person name="Shu S."/>
            <person name="Neupane R."/>
            <person name="Cipriano M."/>
            <person name="Mancuso J."/>
            <person name="Tu H."/>
            <person name="Salamov A."/>
            <person name="Lindquist E."/>
            <person name="Shapiro H."/>
            <person name="Lucas S."/>
            <person name="Grigoriev I.V."/>
            <person name="Cande W.Z."/>
            <person name="Fulton C."/>
            <person name="Rokhsar D.S."/>
            <person name="Dawson S.C."/>
        </authorList>
    </citation>
    <scope>NUCLEOTIDE SEQUENCE [LARGE SCALE GENOMIC DNA]</scope>
    <source>
        <strain evidence="7 8">NEG-M</strain>
    </source>
</reference>
<name>D2VYB9_NAEGR</name>
<evidence type="ECO:0000256" key="2">
    <source>
        <dbReference type="ARBA" id="ARBA00022670"/>
    </source>
</evidence>
<dbReference type="InterPro" id="IPR038765">
    <property type="entry name" value="Papain-like_cys_pep_sf"/>
</dbReference>
<feature type="region of interest" description="Disordered" evidence="5">
    <location>
        <begin position="164"/>
        <end position="187"/>
    </location>
</feature>
<organism evidence="8">
    <name type="scientific">Naegleria gruberi</name>
    <name type="common">Amoeba</name>
    <dbReference type="NCBI Taxonomy" id="5762"/>
    <lineage>
        <taxon>Eukaryota</taxon>
        <taxon>Discoba</taxon>
        <taxon>Heterolobosea</taxon>
        <taxon>Tetramitia</taxon>
        <taxon>Eutetramitia</taxon>
        <taxon>Vahlkampfiidae</taxon>
        <taxon>Naegleria</taxon>
    </lineage>
</organism>
<dbReference type="GO" id="GO:0008234">
    <property type="term" value="F:cysteine-type peptidase activity"/>
    <property type="evidence" value="ECO:0007669"/>
    <property type="project" value="UniProtKB-KW"/>
</dbReference>
<sequence>MEFTDECIKFFIKEGMGWIGARLEKEYISKIWYNSSANVFGLTYSNSIAPVQDIDSHPKWGVCFKPKTKFSVSNFNNFFEPYGEITAERPTTTDIACNIPGEKFTPCEFVNRVREEKQLLSPKKNKKIIKNDSEYELSEDEVNNIETISHKKDLKSLKEKKRKIEEKVTDNSPEKPPTKKIKKVVEKTKQELSSSDSEDISDTDIVTKHHVTRSKTKSVRANLDLDKVVLSKYSIQITLRDISRLEPDEFLNDNIIDFYLRYIEEQFHGAKARQVKNDFYIFNTHFYQLLKKDSSRAAERIAKNVTLFEKKLIFIPVNENVHWSLIVICNPNGTSVKKEKLDLTKKYPADARMLMYCDSLGGAIPTNTTKRVREFLAKRYSFENPNEKPVTFTADNFPVGKANLPKQDNHVDCGVFMIHYIQLLACTKIENLPLDAPELFQTSDIPTKRESIKREIEFELLQNPQPTQVDQSFNSQSDSVMAISQLEDSVMKEASAHNEESPNTEKLESDGEKEVKTKETTQDSEDLFTEKVLECDSEN</sequence>
<keyword evidence="2" id="KW-0645">Protease</keyword>
<dbReference type="OMA" id="VFLIHLN"/>
<protein>
    <submittedName>
        <fullName evidence="7">Predicted protein</fullName>
    </submittedName>
</protein>
<proteinExistence type="inferred from homology"/>
<feature type="compositionally biased region" description="Basic and acidic residues" evidence="5">
    <location>
        <begin position="490"/>
        <end position="521"/>
    </location>
</feature>
<dbReference type="GO" id="GO:0006508">
    <property type="term" value="P:proteolysis"/>
    <property type="evidence" value="ECO:0007669"/>
    <property type="project" value="UniProtKB-KW"/>
</dbReference>
<dbReference type="VEuPathDB" id="AmoebaDB:NAEGRDRAFT_74065"/>
<keyword evidence="8" id="KW-1185">Reference proteome</keyword>
<evidence type="ECO:0000256" key="3">
    <source>
        <dbReference type="ARBA" id="ARBA00022801"/>
    </source>
</evidence>
<dbReference type="EMBL" id="GG738910">
    <property type="protein sequence ID" value="EFC38219.1"/>
    <property type="molecule type" value="Genomic_DNA"/>
</dbReference>
<dbReference type="GO" id="GO:0016926">
    <property type="term" value="P:protein desumoylation"/>
    <property type="evidence" value="ECO:0007669"/>
    <property type="project" value="UniProtKB-ARBA"/>
</dbReference>
<dbReference type="Gene3D" id="1.10.418.20">
    <property type="match status" value="1"/>
</dbReference>
<evidence type="ECO:0000256" key="5">
    <source>
        <dbReference type="SAM" id="MobiDB-lite"/>
    </source>
</evidence>
<evidence type="ECO:0000313" key="7">
    <source>
        <dbReference type="EMBL" id="EFC38219.1"/>
    </source>
</evidence>
<comment type="similarity">
    <text evidence="1">Belongs to the peptidase C48 family.</text>
</comment>
<keyword evidence="3" id="KW-0378">Hydrolase</keyword>
<dbReference type="KEGG" id="ngr:NAEGRDRAFT_74065"/>
<evidence type="ECO:0000259" key="6">
    <source>
        <dbReference type="PROSITE" id="PS50600"/>
    </source>
</evidence>
<dbReference type="InParanoid" id="D2VYB9"/>
<dbReference type="OrthoDB" id="442460at2759"/>
<dbReference type="Proteomes" id="UP000006671">
    <property type="component" value="Unassembled WGS sequence"/>
</dbReference>
<dbReference type="PROSITE" id="PS50600">
    <property type="entry name" value="ULP_PROTEASE"/>
    <property type="match status" value="1"/>
</dbReference>
<dbReference type="Gene3D" id="3.30.310.130">
    <property type="entry name" value="Ubiquitin-related"/>
    <property type="match status" value="1"/>
</dbReference>
<dbReference type="PANTHER" id="PTHR46915">
    <property type="entry name" value="UBIQUITIN-LIKE PROTEASE 4-RELATED"/>
    <property type="match status" value="1"/>
</dbReference>
<feature type="region of interest" description="Disordered" evidence="5">
    <location>
        <begin position="490"/>
        <end position="539"/>
    </location>
</feature>
<dbReference type="SUPFAM" id="SSF54001">
    <property type="entry name" value="Cysteine proteinases"/>
    <property type="match status" value="1"/>
</dbReference>
<evidence type="ECO:0000313" key="8">
    <source>
        <dbReference type="Proteomes" id="UP000006671"/>
    </source>
</evidence>